<keyword evidence="4" id="KW-0378">Hydrolase</keyword>
<feature type="transmembrane region" description="Helical" evidence="2">
    <location>
        <begin position="186"/>
        <end position="210"/>
    </location>
</feature>
<dbReference type="GO" id="GO:0004175">
    <property type="term" value="F:endopeptidase activity"/>
    <property type="evidence" value="ECO:0007669"/>
    <property type="project" value="UniProtKB-ARBA"/>
</dbReference>
<dbReference type="GO" id="GO:0080120">
    <property type="term" value="P:CAAX-box protein maturation"/>
    <property type="evidence" value="ECO:0007669"/>
    <property type="project" value="UniProtKB-ARBA"/>
</dbReference>
<keyword evidence="2" id="KW-0472">Membrane</keyword>
<feature type="compositionally biased region" description="Low complexity" evidence="1">
    <location>
        <begin position="65"/>
        <end position="76"/>
    </location>
</feature>
<feature type="compositionally biased region" description="Acidic residues" evidence="1">
    <location>
        <begin position="48"/>
        <end position="64"/>
    </location>
</feature>
<dbReference type="PANTHER" id="PTHR36435">
    <property type="entry name" value="SLR1288 PROTEIN"/>
    <property type="match status" value="1"/>
</dbReference>
<feature type="compositionally biased region" description="Low complexity" evidence="1">
    <location>
        <begin position="89"/>
        <end position="111"/>
    </location>
</feature>
<gene>
    <name evidence="4" type="ORF">SAMN04488124_0970</name>
</gene>
<reference evidence="5" key="1">
    <citation type="submission" date="2016-10" db="EMBL/GenBank/DDBJ databases">
        <authorList>
            <person name="Varghese N."/>
            <person name="Submissions S."/>
        </authorList>
    </citation>
    <scope>NUCLEOTIDE SEQUENCE [LARGE SCALE GENOMIC DNA]</scope>
    <source>
        <strain evidence="5">CGMCC 1.8711</strain>
    </source>
</reference>
<accession>A0A1I6G759</accession>
<dbReference type="Pfam" id="PF02517">
    <property type="entry name" value="Rce1-like"/>
    <property type="match status" value="1"/>
</dbReference>
<feature type="transmembrane region" description="Helical" evidence="2">
    <location>
        <begin position="256"/>
        <end position="282"/>
    </location>
</feature>
<keyword evidence="5" id="KW-1185">Reference proteome</keyword>
<sequence length="344" mass="35115">MPDWATFAAFAAVVTTGLLALSYASRGVISHDDEPPQRTGTRLRSLSEDESASEAEADGTDAADETATAESDAPTDFAGPTGTGERPADTTAEPTETTAEPADTAAEPTPTRAEDVSREFVLPKSGVRYRSAPSEETAELSTAALLANVAFSQGVFAVALLAGAWYAQIPASAFGAHVETLSLSGLLLGVGLGVALYAANEVGAAVGAAYGLGSSEELRGALAPDSKGGWAVLLLVVLPLIAGFEELLFRGALVGVFAAGFSVSPWLLALLSSVAFALGHGAQGRLGVLVTGTLGFVLAAAFVVTGSLFVVVVAHYLVNALEFVVHEGLGFEWTNRPGFGDDAD</sequence>
<feature type="transmembrane region" description="Helical" evidence="2">
    <location>
        <begin position="294"/>
        <end position="318"/>
    </location>
</feature>
<organism evidence="4 5">
    <name type="scientific">Halogeometricum limi</name>
    <dbReference type="NCBI Taxonomy" id="555875"/>
    <lineage>
        <taxon>Archaea</taxon>
        <taxon>Methanobacteriati</taxon>
        <taxon>Methanobacteriota</taxon>
        <taxon>Stenosarchaea group</taxon>
        <taxon>Halobacteria</taxon>
        <taxon>Halobacteriales</taxon>
        <taxon>Haloferacaceae</taxon>
        <taxon>Halogeometricum</taxon>
    </lineage>
</organism>
<dbReference type="AlphaFoldDB" id="A0A1I6G759"/>
<evidence type="ECO:0000256" key="1">
    <source>
        <dbReference type="SAM" id="MobiDB-lite"/>
    </source>
</evidence>
<keyword evidence="2" id="KW-1133">Transmembrane helix</keyword>
<dbReference type="InterPro" id="IPR052710">
    <property type="entry name" value="CAAX_protease"/>
</dbReference>
<dbReference type="EMBL" id="FOYS01000001">
    <property type="protein sequence ID" value="SFR38022.1"/>
    <property type="molecule type" value="Genomic_DNA"/>
</dbReference>
<feature type="domain" description="CAAX prenyl protease 2/Lysostaphin resistance protein A-like" evidence="3">
    <location>
        <begin position="230"/>
        <end position="321"/>
    </location>
</feature>
<dbReference type="STRING" id="555875.SAMN04488124_0970"/>
<evidence type="ECO:0000256" key="2">
    <source>
        <dbReference type="SAM" id="Phobius"/>
    </source>
</evidence>
<feature type="transmembrane region" description="Helical" evidence="2">
    <location>
        <begin position="143"/>
        <end position="166"/>
    </location>
</feature>
<dbReference type="RefSeq" id="WP_089877218.1">
    <property type="nucleotide sequence ID" value="NZ_FOYS01000001.1"/>
</dbReference>
<evidence type="ECO:0000259" key="3">
    <source>
        <dbReference type="Pfam" id="PF02517"/>
    </source>
</evidence>
<protein>
    <submittedName>
        <fullName evidence="4">Membrane protease YdiL, CAAX protease family</fullName>
    </submittedName>
</protein>
<feature type="region of interest" description="Disordered" evidence="1">
    <location>
        <begin position="27"/>
        <end position="117"/>
    </location>
</feature>
<name>A0A1I6G759_9EURY</name>
<keyword evidence="2" id="KW-0812">Transmembrane</keyword>
<dbReference type="Proteomes" id="UP000243250">
    <property type="component" value="Unassembled WGS sequence"/>
</dbReference>
<evidence type="ECO:0000313" key="5">
    <source>
        <dbReference type="Proteomes" id="UP000243250"/>
    </source>
</evidence>
<dbReference type="GO" id="GO:0006508">
    <property type="term" value="P:proteolysis"/>
    <property type="evidence" value="ECO:0007669"/>
    <property type="project" value="UniProtKB-KW"/>
</dbReference>
<feature type="transmembrane region" description="Helical" evidence="2">
    <location>
        <begin position="230"/>
        <end position="249"/>
    </location>
</feature>
<keyword evidence="4" id="KW-0645">Protease</keyword>
<dbReference type="OrthoDB" id="214851at2157"/>
<proteinExistence type="predicted"/>
<dbReference type="InterPro" id="IPR003675">
    <property type="entry name" value="Rce1/LyrA-like_dom"/>
</dbReference>
<evidence type="ECO:0000313" key="4">
    <source>
        <dbReference type="EMBL" id="SFR38022.1"/>
    </source>
</evidence>
<dbReference type="PANTHER" id="PTHR36435:SF1">
    <property type="entry name" value="CAAX AMINO TERMINAL PROTEASE FAMILY PROTEIN"/>
    <property type="match status" value="1"/>
</dbReference>